<proteinExistence type="inferred from homology"/>
<dbReference type="PROSITE" id="PS00194">
    <property type="entry name" value="THIOREDOXIN_1"/>
    <property type="match status" value="1"/>
</dbReference>
<evidence type="ECO:0000256" key="1">
    <source>
        <dbReference type="ARBA" id="ARBA00010139"/>
    </source>
</evidence>
<dbReference type="Pfam" id="PF00743">
    <property type="entry name" value="FMO-like"/>
    <property type="match status" value="1"/>
</dbReference>
<keyword evidence="6" id="KW-1015">Disulfide bond</keyword>
<gene>
    <name evidence="8" type="ORF">MVES_000415</name>
</gene>
<evidence type="ECO:0000259" key="7">
    <source>
        <dbReference type="PROSITE" id="PS51352"/>
    </source>
</evidence>
<keyword evidence="4" id="KW-0274">FAD</keyword>
<evidence type="ECO:0000256" key="4">
    <source>
        <dbReference type="ARBA" id="ARBA00022827"/>
    </source>
</evidence>
<dbReference type="GO" id="GO:0050660">
    <property type="term" value="F:flavin adenine dinucleotide binding"/>
    <property type="evidence" value="ECO:0007669"/>
    <property type="project" value="InterPro"/>
</dbReference>
<evidence type="ECO:0000313" key="9">
    <source>
        <dbReference type="Proteomes" id="UP000232875"/>
    </source>
</evidence>
<dbReference type="OrthoDB" id="74360at2759"/>
<dbReference type="Pfam" id="PF13450">
    <property type="entry name" value="NAD_binding_8"/>
    <property type="match status" value="1"/>
</dbReference>
<name>A0A2N1JHI1_9BASI</name>
<dbReference type="InterPro" id="IPR005746">
    <property type="entry name" value="Thioredoxin"/>
</dbReference>
<protein>
    <recommendedName>
        <fullName evidence="2">Thioredoxin</fullName>
    </recommendedName>
</protein>
<keyword evidence="5" id="KW-0560">Oxidoreductase</keyword>
<dbReference type="FunFam" id="3.40.30.10:FF:000245">
    <property type="entry name" value="Thioredoxin"/>
    <property type="match status" value="1"/>
</dbReference>
<dbReference type="NCBIfam" id="TIGR01068">
    <property type="entry name" value="thioredoxin"/>
    <property type="match status" value="1"/>
</dbReference>
<dbReference type="InterPro" id="IPR013766">
    <property type="entry name" value="Thioredoxin_domain"/>
</dbReference>
<dbReference type="AlphaFoldDB" id="A0A2N1JHI1"/>
<sequence length="709" mass="79624">MTDSIRPLPNGIQLANDPVNLGGLKPEYHDVVVVGGGLSGVGLAIKLKTLYNITDVRILEKLDGPAGTWEANTYPGCACDIPAPVYSFSFMQKNDWSGMFPRQAEIREYVHSVVAKYGVGSMFHYRTVAREARFDSTTGLWHVICEDVPEKGQQTGKLHYYVAKMLFGCLGGLSQPNPCTIPGNENFKGPIFHSARWDHSVDLKNKNVIVVGNGCSATQFVPVIAPEVKHLTQFVRSKHWYAPVPRNPLDVVPGWNWLVKHFNFFMYLQRILIWLVLETHFLMATNTSIGQFQRDNWERQCRNHVKKIAPKEYQEQLLPEKGELLVACRRRILDDKYMPSLGRPNVDLVTDKLVKIESNAVVTADGRRIPADVIIMANGFYPQGAGFPLVVRGESMTLAQHWEKYGEGSMIAYRNCFLSGFPNFAMVIGPNSGTGHMSVIYTSERQQELTLNVAQPVLDSPRPTDADIRHLPGSSVSSKLSSVPTFDVHLKAELDEQHWVVKAMKSLVFGTCDSWYRDAKSGRVTAVYPDWQWKLALRCWFPVFEDFEYKHMPNNEKMPSIPFWQSVGRWFGLGTIPYVSPSETPEINRAAMAAALSKRRNIMGVQVITSYDQFKQVTGGDKPVVIDFWATWCGPCKMIGPIFEKISDTPASEKLDFYKVDVDEQSQIASEVGIRAMPTFVVFKGGEKIETIVGADPAKLQEAITKYAQ</sequence>
<dbReference type="SUPFAM" id="SSF52833">
    <property type="entry name" value="Thioredoxin-like"/>
    <property type="match status" value="1"/>
</dbReference>
<keyword evidence="9" id="KW-1185">Reference proteome</keyword>
<dbReference type="PRINTS" id="PR00421">
    <property type="entry name" value="THIOREDOXIN"/>
</dbReference>
<evidence type="ECO:0000256" key="2">
    <source>
        <dbReference type="ARBA" id="ARBA00020570"/>
    </source>
</evidence>
<dbReference type="GO" id="GO:0015035">
    <property type="term" value="F:protein-disulfide reductase activity"/>
    <property type="evidence" value="ECO:0007669"/>
    <property type="project" value="InterPro"/>
</dbReference>
<feature type="domain" description="Thioredoxin" evidence="7">
    <location>
        <begin position="585"/>
        <end position="709"/>
    </location>
</feature>
<evidence type="ECO:0000256" key="5">
    <source>
        <dbReference type="ARBA" id="ARBA00023002"/>
    </source>
</evidence>
<dbReference type="InterPro" id="IPR036188">
    <property type="entry name" value="FAD/NAD-bd_sf"/>
</dbReference>
<dbReference type="Pfam" id="PF00085">
    <property type="entry name" value="Thioredoxin"/>
    <property type="match status" value="1"/>
</dbReference>
<organism evidence="8 9">
    <name type="scientific">Malassezia vespertilionis</name>
    <dbReference type="NCBI Taxonomy" id="2020962"/>
    <lineage>
        <taxon>Eukaryota</taxon>
        <taxon>Fungi</taxon>
        <taxon>Dikarya</taxon>
        <taxon>Basidiomycota</taxon>
        <taxon>Ustilaginomycotina</taxon>
        <taxon>Malasseziomycetes</taxon>
        <taxon>Malasseziales</taxon>
        <taxon>Malasseziaceae</taxon>
        <taxon>Malassezia</taxon>
    </lineage>
</organism>
<evidence type="ECO:0000256" key="6">
    <source>
        <dbReference type="ARBA" id="ARBA00023157"/>
    </source>
</evidence>
<accession>A0A2N1JHI1</accession>
<dbReference type="Gene3D" id="3.40.30.10">
    <property type="entry name" value="Glutaredoxin"/>
    <property type="match status" value="1"/>
</dbReference>
<dbReference type="SUPFAM" id="SSF51905">
    <property type="entry name" value="FAD/NAD(P)-binding domain"/>
    <property type="match status" value="1"/>
</dbReference>
<dbReference type="InterPro" id="IPR017937">
    <property type="entry name" value="Thioredoxin_CS"/>
</dbReference>
<comment type="similarity">
    <text evidence="1">Belongs to the FAD-binding monooxygenase family.</text>
</comment>
<dbReference type="PANTHER" id="PTHR42877">
    <property type="entry name" value="L-ORNITHINE N(5)-MONOOXYGENASE-RELATED"/>
    <property type="match status" value="1"/>
</dbReference>
<dbReference type="GO" id="GO:0004499">
    <property type="term" value="F:N,N-dimethylaniline monooxygenase activity"/>
    <property type="evidence" value="ECO:0007669"/>
    <property type="project" value="InterPro"/>
</dbReference>
<dbReference type="GO" id="GO:0050661">
    <property type="term" value="F:NADP binding"/>
    <property type="evidence" value="ECO:0007669"/>
    <property type="project" value="InterPro"/>
</dbReference>
<evidence type="ECO:0000256" key="3">
    <source>
        <dbReference type="ARBA" id="ARBA00022630"/>
    </source>
</evidence>
<dbReference type="InterPro" id="IPR051209">
    <property type="entry name" value="FAD-bind_Monooxygenase_sf"/>
</dbReference>
<dbReference type="Proteomes" id="UP000232875">
    <property type="component" value="Unassembled WGS sequence"/>
</dbReference>
<dbReference type="PANTHER" id="PTHR42877:SF5">
    <property type="entry name" value="L-ORNITHINE N(5)-MONOOXYGENASE-RELATED"/>
    <property type="match status" value="1"/>
</dbReference>
<dbReference type="InterPro" id="IPR036249">
    <property type="entry name" value="Thioredoxin-like_sf"/>
</dbReference>
<reference evidence="8 9" key="1">
    <citation type="submission" date="2017-10" db="EMBL/GenBank/DDBJ databases">
        <title>A novel species of cold-tolerant Malassezia isolated from bats.</title>
        <authorList>
            <person name="Lorch J.M."/>
            <person name="Palmer J.M."/>
            <person name="Vanderwolf K.J."/>
            <person name="Schmidt K.Z."/>
            <person name="Verant M.L."/>
            <person name="Weller T.J."/>
            <person name="Blehert D.S."/>
        </authorList>
    </citation>
    <scope>NUCLEOTIDE SEQUENCE [LARGE SCALE GENOMIC DNA]</scope>
    <source>
        <strain evidence="8 9">NWHC:44797-103</strain>
    </source>
</reference>
<dbReference type="InterPro" id="IPR020946">
    <property type="entry name" value="Flavin_mOase-like"/>
</dbReference>
<keyword evidence="3" id="KW-0285">Flavoprotein</keyword>
<dbReference type="PROSITE" id="PS51352">
    <property type="entry name" value="THIOREDOXIN_2"/>
    <property type="match status" value="1"/>
</dbReference>
<dbReference type="Gene3D" id="3.50.50.60">
    <property type="entry name" value="FAD/NAD(P)-binding domain"/>
    <property type="match status" value="3"/>
</dbReference>
<dbReference type="STRING" id="2020962.A0A2N1JHI1"/>
<dbReference type="CDD" id="cd02947">
    <property type="entry name" value="TRX_family"/>
    <property type="match status" value="1"/>
</dbReference>
<evidence type="ECO:0000313" key="8">
    <source>
        <dbReference type="EMBL" id="PKI86003.1"/>
    </source>
</evidence>
<dbReference type="EMBL" id="KZ454987">
    <property type="protein sequence ID" value="PKI86003.1"/>
    <property type="molecule type" value="Genomic_DNA"/>
</dbReference>